<accession>A0ABN6K9P7</accession>
<feature type="compositionally biased region" description="Basic and acidic residues" evidence="1">
    <location>
        <begin position="162"/>
        <end position="178"/>
    </location>
</feature>
<sequence>MTITTFAVLNCSSSQDVQMKNKQALYDNCMETFKDEVKCKSFLEKSEADLKTSEEIRREQVAKLSKEQLAGLKIRQDIKDTLASKNNLFVKEYLGEPDEIKHYGDREYWVYTRPVSKYKPDSDPDEEITVVFRRTMVERVNHIKPASNEESLFQFKKVIPRKKPEGDKEAEKTESEQK</sequence>
<dbReference type="EMBL" id="AP025028">
    <property type="protein sequence ID" value="BDA77660.1"/>
    <property type="molecule type" value="Genomic_DNA"/>
</dbReference>
<evidence type="ECO:0008006" key="4">
    <source>
        <dbReference type="Google" id="ProtNLM"/>
    </source>
</evidence>
<dbReference type="Proteomes" id="UP000245263">
    <property type="component" value="Chromosome 1"/>
</dbReference>
<gene>
    <name evidence="2" type="ORF">LPTSP3_g05900</name>
</gene>
<protein>
    <recommendedName>
        <fullName evidence="4">Lipoprotein</fullName>
    </recommendedName>
</protein>
<name>A0ABN6K9P7_9LEPT</name>
<feature type="region of interest" description="Disordered" evidence="1">
    <location>
        <begin position="155"/>
        <end position="178"/>
    </location>
</feature>
<proteinExistence type="predicted"/>
<evidence type="ECO:0000256" key="1">
    <source>
        <dbReference type="SAM" id="MobiDB-lite"/>
    </source>
</evidence>
<organism evidence="2 3">
    <name type="scientific">Leptospira kobayashii</name>
    <dbReference type="NCBI Taxonomy" id="1917830"/>
    <lineage>
        <taxon>Bacteria</taxon>
        <taxon>Pseudomonadati</taxon>
        <taxon>Spirochaetota</taxon>
        <taxon>Spirochaetia</taxon>
        <taxon>Leptospirales</taxon>
        <taxon>Leptospiraceae</taxon>
        <taxon>Leptospira</taxon>
    </lineage>
</organism>
<reference evidence="2 3" key="1">
    <citation type="submission" date="2021-08" db="EMBL/GenBank/DDBJ databases">
        <title>Complete genome sequence of Leptospira kobayashii strain E30.</title>
        <authorList>
            <person name="Nakao R."/>
            <person name="Nakamura S."/>
            <person name="Masuzawa T."/>
            <person name="Koizumi N."/>
        </authorList>
    </citation>
    <scope>NUCLEOTIDE SEQUENCE [LARGE SCALE GENOMIC DNA]</scope>
    <source>
        <strain evidence="2 3">E30</strain>
    </source>
</reference>
<evidence type="ECO:0000313" key="2">
    <source>
        <dbReference type="EMBL" id="BDA77660.1"/>
    </source>
</evidence>
<evidence type="ECO:0000313" key="3">
    <source>
        <dbReference type="Proteomes" id="UP000245263"/>
    </source>
</evidence>
<keyword evidence="3" id="KW-1185">Reference proteome</keyword>